<name>A0A8A0RTP1_9FIRM</name>
<organism evidence="3 4">
    <name type="scientific">Koleobacter methoxysyntrophicus</name>
    <dbReference type="NCBI Taxonomy" id="2751313"/>
    <lineage>
        <taxon>Bacteria</taxon>
        <taxon>Bacillati</taxon>
        <taxon>Bacillota</taxon>
        <taxon>Clostridia</taxon>
        <taxon>Koleobacterales</taxon>
        <taxon>Koleobacteraceae</taxon>
        <taxon>Koleobacter</taxon>
    </lineage>
</organism>
<dbReference type="InterPro" id="IPR003615">
    <property type="entry name" value="HNH_nuc"/>
</dbReference>
<dbReference type="Pfam" id="PF14239">
    <property type="entry name" value="RRXRR"/>
    <property type="match status" value="1"/>
</dbReference>
<dbReference type="InterPro" id="IPR047693">
    <property type="entry name" value="RNA-guided_IscB-like"/>
</dbReference>
<accession>A0A8A0RTP1</accession>
<dbReference type="EMBL" id="CP059066">
    <property type="protein sequence ID" value="QSQ10506.1"/>
    <property type="molecule type" value="Genomic_DNA"/>
</dbReference>
<dbReference type="Pfam" id="PF14279">
    <property type="entry name" value="HNH_5"/>
    <property type="match status" value="1"/>
</dbReference>
<evidence type="ECO:0000313" key="4">
    <source>
        <dbReference type="Proteomes" id="UP000662904"/>
    </source>
</evidence>
<dbReference type="PANTHER" id="PTHR33877:SF2">
    <property type="entry name" value="OS07G0170200 PROTEIN"/>
    <property type="match status" value="1"/>
</dbReference>
<evidence type="ECO:0000256" key="1">
    <source>
        <dbReference type="SAM" id="MobiDB-lite"/>
    </source>
</evidence>
<feature type="domain" description="HNH nuclease" evidence="2">
    <location>
        <begin position="182"/>
        <end position="238"/>
    </location>
</feature>
<dbReference type="InterPro" id="IPR025938">
    <property type="entry name" value="RRXRR_dom"/>
</dbReference>
<protein>
    <recommendedName>
        <fullName evidence="2">HNH nuclease domain-containing protein</fullName>
    </recommendedName>
</protein>
<dbReference type="Gene3D" id="1.10.30.50">
    <property type="match status" value="1"/>
</dbReference>
<dbReference type="NCBIfam" id="NF040563">
    <property type="entry name" value="guided_IscB"/>
    <property type="match status" value="1"/>
</dbReference>
<gene>
    <name evidence="3" type="ORF">H0A61_02914</name>
</gene>
<proteinExistence type="predicted"/>
<feature type="region of interest" description="Disordered" evidence="1">
    <location>
        <begin position="334"/>
        <end position="357"/>
    </location>
</feature>
<dbReference type="AlphaFoldDB" id="A0A8A0RTP1"/>
<reference evidence="3" key="1">
    <citation type="submission" date="2020-07" db="EMBL/GenBank/DDBJ databases">
        <title>Koleobacter methoxysyntrophicus gen. nov., sp. nov., a novel anaerobic bacterium isolated from deep subsurface oil field and proposal of Koleobacterales ord. nov. in the phylum Firmicutes.</title>
        <authorList>
            <person name="Sakamoto S."/>
            <person name="Tamaki H."/>
        </authorList>
    </citation>
    <scope>NUCLEOTIDE SEQUENCE</scope>
    <source>
        <strain evidence="3">NRmbB1</strain>
    </source>
</reference>
<evidence type="ECO:0000313" key="3">
    <source>
        <dbReference type="EMBL" id="QSQ10506.1"/>
    </source>
</evidence>
<dbReference type="CDD" id="cd00085">
    <property type="entry name" value="HNHc"/>
    <property type="match status" value="1"/>
</dbReference>
<dbReference type="Proteomes" id="UP000662904">
    <property type="component" value="Chromosome"/>
</dbReference>
<feature type="compositionally biased region" description="Basic and acidic residues" evidence="1">
    <location>
        <begin position="335"/>
        <end position="357"/>
    </location>
</feature>
<dbReference type="PANTHER" id="PTHR33877">
    <property type="entry name" value="SLL1193 PROTEIN"/>
    <property type="match status" value="1"/>
</dbReference>
<dbReference type="SMART" id="SM00507">
    <property type="entry name" value="HNHc"/>
    <property type="match status" value="1"/>
</dbReference>
<dbReference type="InterPro" id="IPR052892">
    <property type="entry name" value="NA-targeting_endonuclease"/>
</dbReference>
<dbReference type="InterPro" id="IPR029471">
    <property type="entry name" value="HNH_5"/>
</dbReference>
<keyword evidence="4" id="KW-1185">Reference proteome</keyword>
<evidence type="ECO:0000259" key="2">
    <source>
        <dbReference type="SMART" id="SM00507"/>
    </source>
</evidence>
<sequence>MLVFVLNKHGKPLMPCKPSKARKLLKQGKAKIVNYEPFTIQLLYGSSGYKQGCTAGIDAGSKNTGIAVTTDDGRVVYKAQVELRQDIKGNIETKRRLRRSRRNRKTRYREPRFLNRKRKDGWLPPSIAARIDAHYNIMKKLSKIIPITNIVVEVARFDVQALINPNIQGEEYQNGDMKGFDSVKEYIKIRDNYQCHYARLRPDIQCSDELTVDHIIPRSKGGTNNPTNLVCCCKEHNKRRGDLSYKEFTGKDLPAIRDFRVTVFMNVLKDHLVPRLQKIAPTKYTFGLYTRRKRKEWNLEKSHINDAIVIAGIKPKQEVSVSYYIRQVRKKKRSLHEEIPRKGKSRPNRDAKRNEKNTKKIVTNNNYWCLWDKVYIPAIDKTGYISGFTGKWVYVQDIEGNYLQISEKYKQVNSKELRLICRNNNYICQQFISIL</sequence>
<dbReference type="KEGG" id="kme:H0A61_02914"/>